<dbReference type="SUPFAM" id="SSF81296">
    <property type="entry name" value="E set domains"/>
    <property type="match status" value="5"/>
</dbReference>
<dbReference type="SMART" id="SM00060">
    <property type="entry name" value="FN3"/>
    <property type="match status" value="2"/>
</dbReference>
<protein>
    <submittedName>
        <fullName evidence="3">IPT/TIG domain-containing protein</fullName>
    </submittedName>
</protein>
<dbReference type="InterPro" id="IPR002909">
    <property type="entry name" value="IPT_dom"/>
</dbReference>
<gene>
    <name evidence="3" type="ORF">QBE51_09910</name>
</gene>
<dbReference type="CDD" id="cd00063">
    <property type="entry name" value="FN3"/>
    <property type="match status" value="1"/>
</dbReference>
<name>A0ABZ2Y1A5_9FIRM</name>
<keyword evidence="4" id="KW-1185">Reference proteome</keyword>
<dbReference type="Gene3D" id="2.60.40.10">
    <property type="entry name" value="Immunoglobulins"/>
    <property type="match status" value="5"/>
</dbReference>
<reference evidence="3 4" key="1">
    <citation type="submission" date="2023-03" db="EMBL/GenBank/DDBJ databases">
        <title>Novel Species.</title>
        <authorList>
            <person name="Ma S."/>
        </authorList>
    </citation>
    <scope>NUCLEOTIDE SEQUENCE [LARGE SCALE GENOMIC DNA]</scope>
    <source>
        <strain evidence="3 4">LIND6LT2</strain>
    </source>
</reference>
<dbReference type="PANTHER" id="PTHR22625">
    <property type="entry name" value="PLEXIN"/>
    <property type="match status" value="1"/>
</dbReference>
<dbReference type="EMBL" id="CP121687">
    <property type="protein sequence ID" value="WZL69111.1"/>
    <property type="molecule type" value="Genomic_DNA"/>
</dbReference>
<evidence type="ECO:0000259" key="2">
    <source>
        <dbReference type="PROSITE" id="PS50853"/>
    </source>
</evidence>
<proteinExistence type="predicted"/>
<feature type="domain" description="Fibronectin type-III" evidence="2">
    <location>
        <begin position="1773"/>
        <end position="1860"/>
    </location>
</feature>
<dbReference type="CDD" id="cd00102">
    <property type="entry name" value="IPT"/>
    <property type="match status" value="3"/>
</dbReference>
<dbReference type="InterPro" id="IPR003961">
    <property type="entry name" value="FN3_dom"/>
</dbReference>
<dbReference type="SMART" id="SM00429">
    <property type="entry name" value="IPT"/>
    <property type="match status" value="4"/>
</dbReference>
<dbReference type="Proteomes" id="UP001486565">
    <property type="component" value="Chromosome"/>
</dbReference>
<dbReference type="InterPro" id="IPR036116">
    <property type="entry name" value="FN3_sf"/>
</dbReference>
<evidence type="ECO:0000313" key="4">
    <source>
        <dbReference type="Proteomes" id="UP001486565"/>
    </source>
</evidence>
<dbReference type="InterPro" id="IPR014756">
    <property type="entry name" value="Ig_E-set"/>
</dbReference>
<evidence type="ECO:0000256" key="1">
    <source>
        <dbReference type="SAM" id="Phobius"/>
    </source>
</evidence>
<evidence type="ECO:0000313" key="3">
    <source>
        <dbReference type="EMBL" id="WZL69111.1"/>
    </source>
</evidence>
<dbReference type="PROSITE" id="PS50853">
    <property type="entry name" value="FN3"/>
    <property type="match status" value="1"/>
</dbReference>
<dbReference type="PANTHER" id="PTHR22625:SF70">
    <property type="entry name" value="PLEXIN A, ISOFORM A"/>
    <property type="match status" value="1"/>
</dbReference>
<dbReference type="Pfam" id="PF01833">
    <property type="entry name" value="TIG"/>
    <property type="match status" value="3"/>
</dbReference>
<organism evidence="3 4">
    <name type="scientific">Defluviitalea saccharophila</name>
    <dbReference type="NCBI Taxonomy" id="879970"/>
    <lineage>
        <taxon>Bacteria</taxon>
        <taxon>Bacillati</taxon>
        <taxon>Bacillota</taxon>
        <taxon>Clostridia</taxon>
        <taxon>Lachnospirales</taxon>
        <taxon>Defluviitaleaceae</taxon>
        <taxon>Defluviitalea</taxon>
    </lineage>
</organism>
<dbReference type="SUPFAM" id="SSF49265">
    <property type="entry name" value="Fibronectin type III"/>
    <property type="match status" value="1"/>
</dbReference>
<keyword evidence="1" id="KW-0812">Transmembrane</keyword>
<feature type="transmembrane region" description="Helical" evidence="1">
    <location>
        <begin position="12"/>
        <end position="30"/>
    </location>
</feature>
<accession>A0ABZ2Y1A5</accession>
<keyword evidence="1" id="KW-0472">Membrane</keyword>
<dbReference type="InterPro" id="IPR013783">
    <property type="entry name" value="Ig-like_fold"/>
</dbReference>
<sequence length="2068" mass="227593">MNKIFNKFLARLMIFIMSISLLPTEVIYAFDQEKFAITNITIGKTFDRNRILQNMYITITGKHLKDAKVGIMTYSQGYVSLGNPKVNSDGILQFELKEEQLGESLSIEGITIPINEANMPNLTEITRKVKIGTDNLLIKGTRLKNVNDPALNVEAKYGRGNSYTILDKSKFNNDTEVTIPTPTGELGIQEFVFTSKAKIEDIDFNAENLDKDVEIQINYTYKDQFRFVKDLEIDLEEFEMFPNRGEPGDILYFTAKKLDEYDVFFLKSLDGTDPYTNLNKGLNPTYQAKTSSDGKDTLTVKVPNLPVGEYYVVITNKISAGKDPMQEVTGETILEDKFTIIDGKNKATIISVLPNKGADTGEITTISGQFIGSLNIPEFIRSSSTPADVKESSADPNAIEVNYGPGTYGTSKVEIKSAVRTIRVIIGNKASFVKDKDGNYEVSFNNDLDRLTVRAPQISDAETNPVKDVVIETETVLTKEIDGSTITFKERAVKEKGYTFIASKVSPEITDAVPRQIQVVNNGGAFQIPSDRYMAIYGKNFMIHKYTDENGREIVRYPVVDLGSLKIDKNNPPEDFADPSANLKGRSDVFLKVFDANGRELDGSSGSEIGTKILIRLEEGTPPAGVTLGKAPLKVTNPMRNSTGEGLSTQIADYIEFVNPDTSKYPIIQNVTPNVVAVEGGEEIIVTGSNFTDGVRVFIDGAEVKSIKREADGKTITFKAPPGREGQTQLQVMNIEGAMDIYPFTYVKTFTDPKITSIQPRQGNTGTLVVVKGDNFLKPDPTGGKDAIYRLIGTRILLEGQEINSYNINTATKEIELRDFTNPSKPLFSIQNKAIETASYYHSILLEEYGGQYYTVDLDPSGVPIISDGLGNDYKVQVNADGTGLQASKVGGGLYVLKVNGGTITIEQDDDTPILTFKMVTPFLIKDNEIVGDNVRVIDKNTIYFTVPILDFPDGWYDVTVQNPDTKKATKKDQEGFYYYSQPQSRPEIHKIIPSEGSVAGNNVITIEGKNFLETGDKKAKVFINGVEVDPSKVQISTAGNSITVVVPPYPGDLFADKGVGRWTVPVVVINPDGGSVSVEKGYTYVVPRSHPEITRILPASGTAAGGNIVEIFGNDFRFSEPYEDLNKNQKWDEGEPFTDLNGNGVQDDSFDLEDAKKPLNPPLYPYEYYYDSPFLPNVYFGMGRAMIVEFSSTYLKVITPKGAKGTVAVYVENNDAGRSNSVSYTYQGSNPKITKVSPNAGDRAGNVNIGIYGSDFRQSPIKIYKSTSEKESYNMALVQFGDNTNKNIPREQPNAGLINQGNAQVSLEKDFIAIYRARDTHDGFTSEIEIKLKYNDVVYSNIFTGFNDEESFINTNLLVDQEGNAYPFSELVRYSVVDRRFIVERGFAPVVNYIGSTELSVTIPAYHTVGVVPLRVINPDGGMAQTTFAYRNPDSKPSIIDITNQNVSPVSERIIVDGREITARVIRVNYKGGNTIKIIGDDFRDNAHVLIGEILDLGPNTINYSGLPRLLTFEMPGVAENNIGKFYRVIVLNEDGGSAASDELSPPIYITFVKGESNPSVTNMTPDKGPSAGGTKVTIEGKDFRSRMEGFTDTIHVYFGEIPARDITVSRDGKFIYVTTPAHEPGPVTVKIQNPDGTIVTVSKPFTFISNPKITKVTDLNELTDIKTISVEGGQEIKLKGFGFKQGARVYFNPVIKKADATTNNNVFYIEGEAYTLESGIEARAVEFIDSETVKVTTPEGNKDSLGVILINQDGGASNIYGLNYSLPEVDAPQGVRADLIYDRYIKIMWSEVSGAREYEIYVVINSSNIEMIGTSKTTSFVFEDLEPRTTYKFIVKAIGEFNVSKASKESNEVRTGKEVGIPDTDGGLNEETIIKKNGTLAEVAIGKKDGNKALTLDLTRGSLAGAKSAVISISAETISSRDAKDITVIGQDFTLVFNPNAFLSDQMLNNKNNSDAGVRFKISQNNGNPNLETGTVGLSNVYVLEAAQYVGKTQSNMEHLNSSILFNLDYDGNMADLRRLNNISFSRYNTSNGKWVSVKKANHTDQAAIGTYVDRLGKYMVIGSRR</sequence>
<dbReference type="RefSeq" id="WP_341876117.1">
    <property type="nucleotide sequence ID" value="NZ_CP121687.1"/>
</dbReference>
<dbReference type="InterPro" id="IPR031148">
    <property type="entry name" value="Plexin"/>
</dbReference>
<keyword evidence="1" id="KW-1133">Transmembrane helix</keyword>